<dbReference type="OrthoDB" id="2998255at2759"/>
<evidence type="ECO:0000313" key="2">
    <source>
        <dbReference type="EMBL" id="KXS10850.1"/>
    </source>
</evidence>
<sequence length="293" mass="31597">MSSSLAALASRAIETGGESDFEAAEREGTRLALQNALGKLESHLKNPETKPERIAAAVSFISQITHGVSRFPIELIPRFNTCLVTALERFGDDTRVVDAVADCYPTLIQLSSSLANPELHSQLSQLVTKHSSDPHARLKLAMAIQAIEAASGRAVDESAAAPKSDDVVQLALASLNELLDPVKAQSGGLLVEEMAQMVAERERVLTDPSNRSLVLLHRPQVHRAFLSIFEAFGWKPEDGTTPGTAPAKEPHAPKTAAASDAEGTTKETEDDWDPSKGVRIDPFLLTAYDGEWR</sequence>
<evidence type="ECO:0000313" key="3">
    <source>
        <dbReference type="Proteomes" id="UP000070544"/>
    </source>
</evidence>
<dbReference type="SUPFAM" id="SSF48371">
    <property type="entry name" value="ARM repeat"/>
    <property type="match status" value="1"/>
</dbReference>
<dbReference type="AlphaFoldDB" id="A0A139A234"/>
<reference evidence="2 3" key="1">
    <citation type="journal article" date="2015" name="Genome Biol. Evol.">
        <title>Phylogenomic analyses indicate that early fungi evolved digesting cell walls of algal ancestors of land plants.</title>
        <authorList>
            <person name="Chang Y."/>
            <person name="Wang S."/>
            <person name="Sekimoto S."/>
            <person name="Aerts A.L."/>
            <person name="Choi C."/>
            <person name="Clum A."/>
            <person name="LaButti K.M."/>
            <person name="Lindquist E.A."/>
            <person name="Yee Ngan C."/>
            <person name="Ohm R.A."/>
            <person name="Salamov A.A."/>
            <person name="Grigoriev I.V."/>
            <person name="Spatafora J.W."/>
            <person name="Berbee M.L."/>
        </authorList>
    </citation>
    <scope>NUCLEOTIDE SEQUENCE [LARGE SCALE GENOMIC DNA]</scope>
    <source>
        <strain evidence="2 3">JEL478</strain>
    </source>
</reference>
<dbReference type="EMBL" id="KQ965812">
    <property type="protein sequence ID" value="KXS10850.1"/>
    <property type="molecule type" value="Genomic_DNA"/>
</dbReference>
<accession>A0A139A234</accession>
<proteinExistence type="predicted"/>
<keyword evidence="3" id="KW-1185">Reference proteome</keyword>
<feature type="compositionally biased region" description="Basic and acidic residues" evidence="1">
    <location>
        <begin position="263"/>
        <end position="278"/>
    </location>
</feature>
<feature type="region of interest" description="Disordered" evidence="1">
    <location>
        <begin position="237"/>
        <end position="278"/>
    </location>
</feature>
<organism evidence="2 3">
    <name type="scientific">Gonapodya prolifera (strain JEL478)</name>
    <name type="common">Monoblepharis prolifera</name>
    <dbReference type="NCBI Taxonomy" id="1344416"/>
    <lineage>
        <taxon>Eukaryota</taxon>
        <taxon>Fungi</taxon>
        <taxon>Fungi incertae sedis</taxon>
        <taxon>Chytridiomycota</taxon>
        <taxon>Chytridiomycota incertae sedis</taxon>
        <taxon>Monoblepharidomycetes</taxon>
        <taxon>Monoblepharidales</taxon>
        <taxon>Gonapodyaceae</taxon>
        <taxon>Gonapodya</taxon>
    </lineage>
</organism>
<gene>
    <name evidence="2" type="ORF">M427DRAFT_458512</name>
</gene>
<dbReference type="Proteomes" id="UP000070544">
    <property type="component" value="Unassembled WGS sequence"/>
</dbReference>
<dbReference type="InterPro" id="IPR016024">
    <property type="entry name" value="ARM-type_fold"/>
</dbReference>
<evidence type="ECO:0000256" key="1">
    <source>
        <dbReference type="SAM" id="MobiDB-lite"/>
    </source>
</evidence>
<name>A0A139A234_GONPJ</name>
<protein>
    <submittedName>
        <fullName evidence="2">Uncharacterized protein</fullName>
    </submittedName>
</protein>